<dbReference type="InterPro" id="IPR036661">
    <property type="entry name" value="Luciferase-like_sf"/>
</dbReference>
<dbReference type="CDD" id="cd01097">
    <property type="entry name" value="Tetrahydromethanopterin_reductase"/>
    <property type="match status" value="1"/>
</dbReference>
<comment type="caution">
    <text evidence="3">The sequence shown here is derived from an EMBL/GenBank/DDBJ whole genome shotgun (WGS) entry which is preliminary data.</text>
</comment>
<dbReference type="PANTHER" id="PTHR43244:SF1">
    <property type="entry name" value="5,10-METHYLENETETRAHYDROMETHANOPTERIN REDUCTASE"/>
    <property type="match status" value="1"/>
</dbReference>
<dbReference type="InterPro" id="IPR011251">
    <property type="entry name" value="Luciferase-like_dom"/>
</dbReference>
<feature type="domain" description="Luciferase-like" evidence="2">
    <location>
        <begin position="15"/>
        <end position="295"/>
    </location>
</feature>
<keyword evidence="1" id="KW-0560">Oxidoreductase</keyword>
<dbReference type="RefSeq" id="WP_379573118.1">
    <property type="nucleotide sequence ID" value="NZ_JBHUFV010000023.1"/>
</dbReference>
<evidence type="ECO:0000313" key="3">
    <source>
        <dbReference type="EMBL" id="MFD1933072.1"/>
    </source>
</evidence>
<evidence type="ECO:0000259" key="2">
    <source>
        <dbReference type="Pfam" id="PF00296"/>
    </source>
</evidence>
<reference evidence="4" key="1">
    <citation type="journal article" date="2019" name="Int. J. Syst. Evol. Microbiol.">
        <title>The Global Catalogue of Microorganisms (GCM) 10K type strain sequencing project: providing services to taxonomists for standard genome sequencing and annotation.</title>
        <authorList>
            <consortium name="The Broad Institute Genomics Platform"/>
            <consortium name="The Broad Institute Genome Sequencing Center for Infectious Disease"/>
            <person name="Wu L."/>
            <person name="Ma J."/>
        </authorList>
    </citation>
    <scope>NUCLEOTIDE SEQUENCE [LARGE SCALE GENOMIC DNA]</scope>
    <source>
        <strain evidence="4">ICMP 6774ER</strain>
    </source>
</reference>
<dbReference type="SUPFAM" id="SSF51679">
    <property type="entry name" value="Bacterial luciferase-like"/>
    <property type="match status" value="1"/>
</dbReference>
<dbReference type="Gene3D" id="3.20.20.30">
    <property type="entry name" value="Luciferase-like domain"/>
    <property type="match status" value="1"/>
</dbReference>
<evidence type="ECO:0000313" key="4">
    <source>
        <dbReference type="Proteomes" id="UP001597368"/>
    </source>
</evidence>
<sequence length="323" mass="34462">MDTSNIGVVFGSLTPPEELTGGAALAERLGFGELWFSEDCFFTGGLSGLTRLLAATRTVPAGLGLASVMTRHPAILAMELAGLSRIHPGRVRAAVGLGNGHWLRQMGLMPERPLTAVTETFGVLRELLNGAAVDRRTSTHEFAGIRLEFPPERPPELWIGAVNERALRAAGAVADGILLSVLAGPSYVSWARERSAAADRPAPPITAFVLASVSDDEQVARESVREAVGFFLRAESHTALVTRSKHGAEVRERIAGLADGEPLVVEDAWIDEFAVAGTPGRVRDRLLELRAAGADSLGLWLFPPERLASQLQRIADDVLPSTA</sequence>
<dbReference type="EMBL" id="JBHUFV010000023">
    <property type="protein sequence ID" value="MFD1933072.1"/>
    <property type="molecule type" value="Genomic_DNA"/>
</dbReference>
<organism evidence="3 4">
    <name type="scientific">Nonomuraea mangrovi</name>
    <dbReference type="NCBI Taxonomy" id="2316207"/>
    <lineage>
        <taxon>Bacteria</taxon>
        <taxon>Bacillati</taxon>
        <taxon>Actinomycetota</taxon>
        <taxon>Actinomycetes</taxon>
        <taxon>Streptosporangiales</taxon>
        <taxon>Streptosporangiaceae</taxon>
        <taxon>Nonomuraea</taxon>
    </lineage>
</organism>
<keyword evidence="4" id="KW-1185">Reference proteome</keyword>
<evidence type="ECO:0000256" key="1">
    <source>
        <dbReference type="ARBA" id="ARBA00023002"/>
    </source>
</evidence>
<name>A0ABW4SWT4_9ACTN</name>
<dbReference type="InterPro" id="IPR050564">
    <property type="entry name" value="F420-G6PD/mer"/>
</dbReference>
<proteinExistence type="predicted"/>
<dbReference type="Proteomes" id="UP001597368">
    <property type="component" value="Unassembled WGS sequence"/>
</dbReference>
<gene>
    <name evidence="3" type="ORF">ACFSKW_16480</name>
</gene>
<protein>
    <submittedName>
        <fullName evidence="3">LLM class flavin-dependent oxidoreductase</fullName>
    </submittedName>
</protein>
<accession>A0ABW4SWT4</accession>
<dbReference type="Pfam" id="PF00296">
    <property type="entry name" value="Bac_luciferase"/>
    <property type="match status" value="1"/>
</dbReference>
<dbReference type="PANTHER" id="PTHR43244">
    <property type="match status" value="1"/>
</dbReference>